<dbReference type="EMBL" id="PNQX01000001">
    <property type="protein sequence ID" value="PMQ20152.1"/>
    <property type="molecule type" value="Genomic_DNA"/>
</dbReference>
<dbReference type="AlphaFoldDB" id="A0A2N7S1W4"/>
<reference evidence="3 7" key="1">
    <citation type="journal article" date="2017" name="Elife">
        <title>Extensive horizontal gene transfer in cheese-associated bacteria.</title>
        <authorList>
            <person name="Bonham K.S."/>
            <person name="Wolfe B.E."/>
            <person name="Dutton R.J."/>
        </authorList>
    </citation>
    <scope>NUCLEOTIDE SEQUENCE [LARGE SCALE GENOMIC DNA]</scope>
    <source>
        <strain evidence="3 7">JB182</strain>
    </source>
</reference>
<accession>A0A2N7S1W4</accession>
<dbReference type="InterPro" id="IPR047655">
    <property type="entry name" value="Transpos_IS630-like"/>
</dbReference>
<dbReference type="InterPro" id="IPR036397">
    <property type="entry name" value="RNaseH_sf"/>
</dbReference>
<evidence type="ECO:0000313" key="2">
    <source>
        <dbReference type="EMBL" id="PMQ18798.1"/>
    </source>
</evidence>
<evidence type="ECO:0000313" key="6">
    <source>
        <dbReference type="EMBL" id="PMQ21745.1"/>
    </source>
</evidence>
<proteinExistence type="predicted"/>
<evidence type="ECO:0000313" key="7">
    <source>
        <dbReference type="Proteomes" id="UP000235739"/>
    </source>
</evidence>
<dbReference type="RefSeq" id="WP_102597255.1">
    <property type="nucleotide sequence ID" value="NZ_JBQQGH010000187.1"/>
</dbReference>
<dbReference type="InterPro" id="IPR038717">
    <property type="entry name" value="Tc1-like_DDE_dom"/>
</dbReference>
<dbReference type="EMBL" id="PNQX01000001">
    <property type="protein sequence ID" value="PMQ20093.1"/>
    <property type="molecule type" value="Genomic_DNA"/>
</dbReference>
<dbReference type="Gene3D" id="3.30.420.10">
    <property type="entry name" value="Ribonuclease H-like superfamily/Ribonuclease H"/>
    <property type="match status" value="1"/>
</dbReference>
<evidence type="ECO:0000259" key="1">
    <source>
        <dbReference type="Pfam" id="PF13358"/>
    </source>
</evidence>
<dbReference type="Proteomes" id="UP000235739">
    <property type="component" value="Unassembled WGS sequence"/>
</dbReference>
<evidence type="ECO:0000313" key="5">
    <source>
        <dbReference type="EMBL" id="PMQ20970.1"/>
    </source>
</evidence>
<sequence length="344" mass="39568">MGMRNPEVTDKERQQLKDYKNTAPHKLVVKKAEALLLLSAGVDPVIVADFVDREPSTLEDWVRDWCTQRMASLFTGHAGNLNRSFLTAEQKEAVEQVLSQPPGDEYLPAQFWDVPKLDRWLSTTFNVEYASPTSYQFLLRMAGLSFHKPEKFDRRRADDKLIDQRIKEIREELAVPLADEDTLVFAADEVRIDQEAVVRRAWYEKNTKTVLQVDRQKASQSFIGFLDQNTGQCLTLRLDWQNSATILEAVQTLVGLYPGKKIVIVWDNATWHKNQLLRAELGLGQSLRDVHLINFPPYAPDHNPIEHVWNDAKNAISNVQRDDFESTVTAFEAHTRSRSFDYKI</sequence>
<dbReference type="EMBL" id="PNQX01000003">
    <property type="protein sequence ID" value="PMQ18798.1"/>
    <property type="molecule type" value="Genomic_DNA"/>
</dbReference>
<dbReference type="Pfam" id="PF13358">
    <property type="entry name" value="DDE_3"/>
    <property type="match status" value="1"/>
</dbReference>
<protein>
    <submittedName>
        <fullName evidence="3">IS630-like element ISAar31 family transposase</fullName>
    </submittedName>
</protein>
<organism evidence="3 7">
    <name type="scientific">Glutamicibacter arilaitensis</name>
    <dbReference type="NCBI Taxonomy" id="256701"/>
    <lineage>
        <taxon>Bacteria</taxon>
        <taxon>Bacillati</taxon>
        <taxon>Actinomycetota</taxon>
        <taxon>Actinomycetes</taxon>
        <taxon>Micrococcales</taxon>
        <taxon>Micrococcaceae</taxon>
        <taxon>Glutamicibacter</taxon>
    </lineage>
</organism>
<evidence type="ECO:0000313" key="3">
    <source>
        <dbReference type="EMBL" id="PMQ20093.1"/>
    </source>
</evidence>
<feature type="domain" description="Tc1-like transposase DDE" evidence="1">
    <location>
        <begin position="187"/>
        <end position="321"/>
    </location>
</feature>
<gene>
    <name evidence="3" type="ORF">CIK84_00215</name>
    <name evidence="4" type="ORF">CIK84_00525</name>
    <name evidence="5" type="ORF">CIK84_05120</name>
    <name evidence="6" type="ORF">CIK84_09515</name>
    <name evidence="2" type="ORF">CIK84_15490</name>
</gene>
<dbReference type="GO" id="GO:0003676">
    <property type="term" value="F:nucleic acid binding"/>
    <property type="evidence" value="ECO:0007669"/>
    <property type="project" value="InterPro"/>
</dbReference>
<dbReference type="NCBIfam" id="NF033545">
    <property type="entry name" value="transpos_IS630"/>
    <property type="match status" value="1"/>
</dbReference>
<comment type="caution">
    <text evidence="3">The sequence shown here is derived from an EMBL/GenBank/DDBJ whole genome shotgun (WGS) entry which is preliminary data.</text>
</comment>
<name>A0A2N7S1W4_9MICC</name>
<dbReference type="EMBL" id="PNQX01000001">
    <property type="protein sequence ID" value="PMQ20970.1"/>
    <property type="molecule type" value="Genomic_DNA"/>
</dbReference>
<dbReference type="EMBL" id="PNQX01000001">
    <property type="protein sequence ID" value="PMQ21745.1"/>
    <property type="molecule type" value="Genomic_DNA"/>
</dbReference>
<evidence type="ECO:0000313" key="4">
    <source>
        <dbReference type="EMBL" id="PMQ20152.1"/>
    </source>
</evidence>